<proteinExistence type="predicted"/>
<comment type="caution">
    <text evidence="1">The sequence shown here is derived from an EMBL/GenBank/DDBJ whole genome shotgun (WGS) entry which is preliminary data.</text>
</comment>
<evidence type="ECO:0000313" key="1">
    <source>
        <dbReference type="EMBL" id="KKM71676.1"/>
    </source>
</evidence>
<organism evidence="1">
    <name type="scientific">marine sediment metagenome</name>
    <dbReference type="NCBI Taxonomy" id="412755"/>
    <lineage>
        <taxon>unclassified sequences</taxon>
        <taxon>metagenomes</taxon>
        <taxon>ecological metagenomes</taxon>
    </lineage>
</organism>
<dbReference type="AlphaFoldDB" id="A0A0F9KAI3"/>
<reference evidence="1" key="1">
    <citation type="journal article" date="2015" name="Nature">
        <title>Complex archaea that bridge the gap between prokaryotes and eukaryotes.</title>
        <authorList>
            <person name="Spang A."/>
            <person name="Saw J.H."/>
            <person name="Jorgensen S.L."/>
            <person name="Zaremba-Niedzwiedzka K."/>
            <person name="Martijn J."/>
            <person name="Lind A.E."/>
            <person name="van Eijk R."/>
            <person name="Schleper C."/>
            <person name="Guy L."/>
            <person name="Ettema T.J."/>
        </authorList>
    </citation>
    <scope>NUCLEOTIDE SEQUENCE</scope>
</reference>
<protein>
    <submittedName>
        <fullName evidence="1">Uncharacterized protein</fullName>
    </submittedName>
</protein>
<sequence length="85" mass="9847">MIPKREEQILREHAVDLVHHFLRLSIHTKGHVIQRRPADLQQFALAGQAQIRVIPIDHRFAFVRAHRFSPCDKKSFSTASLPIFA</sequence>
<name>A0A0F9KAI3_9ZZZZ</name>
<gene>
    <name evidence="1" type="ORF">LCGC14_1428250</name>
</gene>
<accession>A0A0F9KAI3</accession>
<dbReference type="EMBL" id="LAZR01009594">
    <property type="protein sequence ID" value="KKM71676.1"/>
    <property type="molecule type" value="Genomic_DNA"/>
</dbReference>